<comment type="caution">
    <text evidence="2">The sequence shown here is derived from an EMBL/GenBank/DDBJ whole genome shotgun (WGS) entry which is preliminary data.</text>
</comment>
<organism evidence="2 3">
    <name type="scientific">Actinomadura alba</name>
    <dbReference type="NCBI Taxonomy" id="406431"/>
    <lineage>
        <taxon>Bacteria</taxon>
        <taxon>Bacillati</taxon>
        <taxon>Actinomycetota</taxon>
        <taxon>Actinomycetes</taxon>
        <taxon>Streptosporangiales</taxon>
        <taxon>Thermomonosporaceae</taxon>
        <taxon>Actinomadura</taxon>
    </lineage>
</organism>
<keyword evidence="2" id="KW-0489">Methyltransferase</keyword>
<dbReference type="InterPro" id="IPR041698">
    <property type="entry name" value="Methyltransf_25"/>
</dbReference>
<keyword evidence="2" id="KW-0808">Transferase</keyword>
<name>A0ABR7LTM8_9ACTN</name>
<evidence type="ECO:0000313" key="3">
    <source>
        <dbReference type="Proteomes" id="UP000805614"/>
    </source>
</evidence>
<dbReference type="PANTHER" id="PTHR43591">
    <property type="entry name" value="METHYLTRANSFERASE"/>
    <property type="match status" value="1"/>
</dbReference>
<dbReference type="Pfam" id="PF13649">
    <property type="entry name" value="Methyltransf_25"/>
    <property type="match status" value="1"/>
</dbReference>
<dbReference type="GO" id="GO:0008168">
    <property type="term" value="F:methyltransferase activity"/>
    <property type="evidence" value="ECO:0007669"/>
    <property type="project" value="UniProtKB-KW"/>
</dbReference>
<dbReference type="CDD" id="cd02440">
    <property type="entry name" value="AdoMet_MTases"/>
    <property type="match status" value="1"/>
</dbReference>
<evidence type="ECO:0000259" key="1">
    <source>
        <dbReference type="Pfam" id="PF13649"/>
    </source>
</evidence>
<reference evidence="2 3" key="1">
    <citation type="submission" date="2020-06" db="EMBL/GenBank/DDBJ databases">
        <title>Actinomadura xiongansis sp. nov., isolated from soil of Baiyangdian.</title>
        <authorList>
            <person name="Zhang X."/>
        </authorList>
    </citation>
    <scope>NUCLEOTIDE SEQUENCE [LARGE SCALE GENOMIC DNA]</scope>
    <source>
        <strain evidence="2 3">HBUM206468</strain>
    </source>
</reference>
<sequence length="270" mass="28740">MRSSRSPQTGEVFDAAARDYSAAAALLWDALGEGYVERVRPVSGSRVLDACCGAGASAIPAARAVGPAGQVDAVDLAAGLVELGRRRAAEEHLDQVRFHKADVTNWPAPQPYDLVLCGYGIFFLPDMDTSARRLAGLLGPGGRFSVAAWAKGAMEDFGALLYTSVTTERPSERADPPARRASNRINTEAALADWMISLGLDEVSVHQIVHQVTLTPDNARDLVIGSGFRAMLHDLDDETVARVRDRFLESLTTGGLDHLDATSLVAVGTA</sequence>
<protein>
    <submittedName>
        <fullName evidence="2">Methyltransferase domain-containing protein</fullName>
    </submittedName>
</protein>
<dbReference type="Gene3D" id="3.40.50.150">
    <property type="entry name" value="Vaccinia Virus protein VP39"/>
    <property type="match status" value="1"/>
</dbReference>
<dbReference type="EMBL" id="JABVEC010000016">
    <property type="protein sequence ID" value="MBC6468101.1"/>
    <property type="molecule type" value="Genomic_DNA"/>
</dbReference>
<dbReference type="RefSeq" id="WP_187245099.1">
    <property type="nucleotide sequence ID" value="NZ_BAAAOK010000037.1"/>
</dbReference>
<feature type="domain" description="Methyltransferase" evidence="1">
    <location>
        <begin position="47"/>
        <end position="142"/>
    </location>
</feature>
<keyword evidence="3" id="KW-1185">Reference proteome</keyword>
<evidence type="ECO:0000313" key="2">
    <source>
        <dbReference type="EMBL" id="MBC6468101.1"/>
    </source>
</evidence>
<dbReference type="SUPFAM" id="SSF53335">
    <property type="entry name" value="S-adenosyl-L-methionine-dependent methyltransferases"/>
    <property type="match status" value="1"/>
</dbReference>
<proteinExistence type="predicted"/>
<dbReference type="Proteomes" id="UP000805614">
    <property type="component" value="Unassembled WGS sequence"/>
</dbReference>
<dbReference type="InterPro" id="IPR029063">
    <property type="entry name" value="SAM-dependent_MTases_sf"/>
</dbReference>
<gene>
    <name evidence="2" type="ORF">HKK74_21765</name>
</gene>
<dbReference type="GO" id="GO:0032259">
    <property type="term" value="P:methylation"/>
    <property type="evidence" value="ECO:0007669"/>
    <property type="project" value="UniProtKB-KW"/>
</dbReference>
<accession>A0ABR7LTM8</accession>
<dbReference type="PANTHER" id="PTHR43591:SF24">
    <property type="entry name" value="2-METHOXY-6-POLYPRENYL-1,4-BENZOQUINOL METHYLASE, MITOCHONDRIAL"/>
    <property type="match status" value="1"/>
</dbReference>